<keyword evidence="7" id="KW-0413">Isomerase</keyword>
<protein>
    <submittedName>
        <fullName evidence="6 7">Mannose-6-phosphate isomerase</fullName>
    </submittedName>
</protein>
<dbReference type="Pfam" id="PF20511">
    <property type="entry name" value="PMI_typeI_cat"/>
    <property type="match status" value="1"/>
</dbReference>
<name>A0A2U1AS22_9BACT</name>
<dbReference type="SUPFAM" id="SSF51182">
    <property type="entry name" value="RmlC-like cupins"/>
    <property type="match status" value="1"/>
</dbReference>
<comment type="cofactor">
    <cofactor evidence="3">
        <name>Zn(2+)</name>
        <dbReference type="ChEBI" id="CHEBI:29105"/>
    </cofactor>
    <text evidence="3">Binds 1 zinc ion per subunit.</text>
</comment>
<evidence type="ECO:0000313" key="9">
    <source>
        <dbReference type="Proteomes" id="UP000576225"/>
    </source>
</evidence>
<dbReference type="PANTHER" id="PTHR42742:SF3">
    <property type="entry name" value="FRUCTOKINASE"/>
    <property type="match status" value="1"/>
</dbReference>
<evidence type="ECO:0000256" key="3">
    <source>
        <dbReference type="PIRSR" id="PIRSR036894-1"/>
    </source>
</evidence>
<dbReference type="EMBL" id="JABAEW010000011">
    <property type="protein sequence ID" value="NMD86478.1"/>
    <property type="molecule type" value="Genomic_DNA"/>
</dbReference>
<organism evidence="7 8">
    <name type="scientific">Victivallis vadensis</name>
    <dbReference type="NCBI Taxonomy" id="172901"/>
    <lineage>
        <taxon>Bacteria</taxon>
        <taxon>Pseudomonadati</taxon>
        <taxon>Lentisphaerota</taxon>
        <taxon>Lentisphaeria</taxon>
        <taxon>Victivallales</taxon>
        <taxon>Victivallaceae</taxon>
        <taxon>Victivallis</taxon>
    </lineage>
</organism>
<evidence type="ECO:0000313" key="6">
    <source>
        <dbReference type="EMBL" id="NMD86478.1"/>
    </source>
</evidence>
<proteinExistence type="predicted"/>
<accession>A0A2U1AS22</accession>
<dbReference type="GO" id="GO:0004476">
    <property type="term" value="F:mannose-6-phosphate isomerase activity"/>
    <property type="evidence" value="ECO:0007669"/>
    <property type="project" value="InterPro"/>
</dbReference>
<dbReference type="InterPro" id="IPR046457">
    <property type="entry name" value="PMI_typeI_cat"/>
</dbReference>
<keyword evidence="2 3" id="KW-0862">Zinc</keyword>
<evidence type="ECO:0000256" key="2">
    <source>
        <dbReference type="ARBA" id="ARBA00022833"/>
    </source>
</evidence>
<dbReference type="OrthoDB" id="9808275at2"/>
<dbReference type="AlphaFoldDB" id="A0A2U1AS22"/>
<feature type="binding site" evidence="3">
    <location>
        <position position="110"/>
    </location>
    <ligand>
        <name>Zn(2+)</name>
        <dbReference type="ChEBI" id="CHEBI:29105"/>
    </ligand>
</feature>
<keyword evidence="8" id="KW-1185">Reference proteome</keyword>
<evidence type="ECO:0000313" key="8">
    <source>
        <dbReference type="Proteomes" id="UP000245959"/>
    </source>
</evidence>
<dbReference type="InterPro" id="IPR014710">
    <property type="entry name" value="RmlC-like_jellyroll"/>
</dbReference>
<sequence>MSEYVDFNALYPMKFKPIYQARIWGGTQMSEVLRREVPAAADPIGESWELVDREDEQSVLVNGPMAGRTMHELLKHYGRELVGRKAKSTDRFPLLVKLIDAGDRLSLQVHPDEAACREIGGTAEPKTEMWYIIAARKGAQILAGLQGRATRQQLVSQLGSPDVENLLQVYPSQPGDAYFISSGTLHAIGGGNLILEIQQNSDTTYRVSDWGRVDANGKSRQLHVELGMRSINFMNRTSPRIAGVAGTAQHNRKFDVVNMCPFFSVADLRLVSKWNDDTTPSGSFHLISAINAPVRVGRAEDDRTVELAAGETALVPAGFGAYVIEPLAEGECAVVKTTL</sequence>
<keyword evidence="1 3" id="KW-0479">Metal-binding</keyword>
<evidence type="ECO:0000259" key="5">
    <source>
        <dbReference type="Pfam" id="PF20511"/>
    </source>
</evidence>
<dbReference type="GO" id="GO:0008270">
    <property type="term" value="F:zinc ion binding"/>
    <property type="evidence" value="ECO:0007669"/>
    <property type="project" value="InterPro"/>
</dbReference>
<dbReference type="PIRSF" id="PIRSF036894">
    <property type="entry name" value="PMI_Firm_short"/>
    <property type="match status" value="1"/>
</dbReference>
<feature type="binding site" evidence="3">
    <location>
        <position position="128"/>
    </location>
    <ligand>
        <name>Zn(2+)</name>
        <dbReference type="ChEBI" id="CHEBI:29105"/>
    </ligand>
</feature>
<dbReference type="GeneID" id="78296104"/>
<feature type="domain" description="Phosphomannose isomerase type I catalytic" evidence="5">
    <location>
        <begin position="14"/>
        <end position="117"/>
    </location>
</feature>
<dbReference type="CDD" id="cd07010">
    <property type="entry name" value="cupin_PMI_type_I_N_bac"/>
    <property type="match status" value="1"/>
</dbReference>
<reference evidence="6 9" key="2">
    <citation type="submission" date="2020-04" db="EMBL/GenBank/DDBJ databases">
        <authorList>
            <person name="Hitch T.C.A."/>
            <person name="Wylensek D."/>
            <person name="Clavel T."/>
        </authorList>
    </citation>
    <scope>NUCLEOTIDE SEQUENCE [LARGE SCALE GENOMIC DNA]</scope>
    <source>
        <strain evidence="6 9">COR2-253-APC-1A</strain>
    </source>
</reference>
<feature type="active site" evidence="4">
    <location>
        <position position="206"/>
    </location>
</feature>
<feature type="binding site" evidence="3">
    <location>
        <position position="186"/>
    </location>
    <ligand>
        <name>Zn(2+)</name>
        <dbReference type="ChEBI" id="CHEBI:29105"/>
    </ligand>
</feature>
<dbReference type="InterPro" id="IPR014628">
    <property type="entry name" value="Man6P_isomerase_Firm_short"/>
</dbReference>
<dbReference type="RefSeq" id="WP_116884811.1">
    <property type="nucleotide sequence ID" value="NZ_CABMMC010000053.1"/>
</dbReference>
<dbReference type="PANTHER" id="PTHR42742">
    <property type="entry name" value="TRANSCRIPTIONAL REPRESSOR MPRA"/>
    <property type="match status" value="1"/>
</dbReference>
<evidence type="ECO:0000256" key="1">
    <source>
        <dbReference type="ARBA" id="ARBA00022723"/>
    </source>
</evidence>
<dbReference type="InterPro" id="IPR051804">
    <property type="entry name" value="Carb_Metab_Reg_Kinase/Isom"/>
</dbReference>
<evidence type="ECO:0000256" key="4">
    <source>
        <dbReference type="PIRSR" id="PIRSR036894-2"/>
    </source>
</evidence>
<dbReference type="InterPro" id="IPR011051">
    <property type="entry name" value="RmlC_Cupin_sf"/>
</dbReference>
<gene>
    <name evidence="7" type="ORF">C8D82_12267</name>
    <name evidence="6" type="ORF">HF882_07780</name>
</gene>
<dbReference type="Proteomes" id="UP000245959">
    <property type="component" value="Unassembled WGS sequence"/>
</dbReference>
<dbReference type="Proteomes" id="UP000576225">
    <property type="component" value="Unassembled WGS sequence"/>
</dbReference>
<dbReference type="GO" id="GO:0005975">
    <property type="term" value="P:carbohydrate metabolic process"/>
    <property type="evidence" value="ECO:0007669"/>
    <property type="project" value="InterPro"/>
</dbReference>
<comment type="caution">
    <text evidence="7">The sequence shown here is derived from an EMBL/GenBank/DDBJ whole genome shotgun (WGS) entry which is preliminary data.</text>
</comment>
<reference evidence="7 8" key="1">
    <citation type="submission" date="2018-04" db="EMBL/GenBank/DDBJ databases">
        <title>Genomic Encyclopedia of Type Strains, Phase IV (KMG-IV): sequencing the most valuable type-strain genomes for metagenomic binning, comparative biology and taxonomic classification.</title>
        <authorList>
            <person name="Goeker M."/>
        </authorList>
    </citation>
    <scope>NUCLEOTIDE SEQUENCE [LARGE SCALE GENOMIC DNA]</scope>
    <source>
        <strain evidence="7 8">DSM 14823</strain>
    </source>
</reference>
<dbReference type="Gene3D" id="2.60.120.10">
    <property type="entry name" value="Jelly Rolls"/>
    <property type="match status" value="2"/>
</dbReference>
<evidence type="ECO:0000313" key="7">
    <source>
        <dbReference type="EMBL" id="PVY39192.1"/>
    </source>
</evidence>
<dbReference type="EMBL" id="QEKH01000022">
    <property type="protein sequence ID" value="PVY39192.1"/>
    <property type="molecule type" value="Genomic_DNA"/>
</dbReference>